<dbReference type="PANTHER" id="PTHR30023:SF0">
    <property type="entry name" value="PENICILLIN-SENSITIVE CARBOXYPEPTIDASE A"/>
    <property type="match status" value="1"/>
</dbReference>
<comment type="caution">
    <text evidence="3">The sequence shown here is derived from an EMBL/GenBank/DDBJ whole genome shotgun (WGS) entry which is preliminary data.</text>
</comment>
<dbReference type="Gene3D" id="3.40.710.10">
    <property type="entry name" value="DD-peptidase/beta-lactamase superfamily"/>
    <property type="match status" value="2"/>
</dbReference>
<reference evidence="3 4" key="1">
    <citation type="submission" date="2016-02" db="EMBL/GenBank/DDBJ databases">
        <authorList>
            <person name="Wen L."/>
            <person name="He K."/>
            <person name="Yang H."/>
        </authorList>
    </citation>
    <scope>NUCLEOTIDE SEQUENCE [LARGE SCALE GENOMIC DNA]</scope>
    <source>
        <strain evidence="3 4">KLE1704</strain>
    </source>
</reference>
<evidence type="ECO:0000256" key="2">
    <source>
        <dbReference type="ARBA" id="ARBA00022801"/>
    </source>
</evidence>
<dbReference type="NCBIfam" id="TIGR00666">
    <property type="entry name" value="PBP4"/>
    <property type="match status" value="1"/>
</dbReference>
<dbReference type="AlphaFoldDB" id="A0A139LIH6"/>
<dbReference type="PATRIC" id="fig|329854.7.peg.2085"/>
<keyword evidence="3" id="KW-0121">Carboxypeptidase</keyword>
<evidence type="ECO:0000256" key="1">
    <source>
        <dbReference type="ARBA" id="ARBA00006096"/>
    </source>
</evidence>
<name>A0A139LIH6_9BACE</name>
<keyword evidence="3" id="KW-0645">Protease</keyword>
<dbReference type="GO" id="GO:0000270">
    <property type="term" value="P:peptidoglycan metabolic process"/>
    <property type="evidence" value="ECO:0007669"/>
    <property type="project" value="TreeGrafter"/>
</dbReference>
<dbReference type="GO" id="GO:0006508">
    <property type="term" value="P:proteolysis"/>
    <property type="evidence" value="ECO:0007669"/>
    <property type="project" value="InterPro"/>
</dbReference>
<dbReference type="Pfam" id="PF02113">
    <property type="entry name" value="Peptidase_S13"/>
    <property type="match status" value="1"/>
</dbReference>
<dbReference type="EMBL" id="LTDF01000075">
    <property type="protein sequence ID" value="KXT51259.1"/>
    <property type="molecule type" value="Genomic_DNA"/>
</dbReference>
<gene>
    <name evidence="3" type="ORF">HMPREF2531_02047</name>
</gene>
<keyword evidence="2" id="KW-0378">Hydrolase</keyword>
<dbReference type="GO" id="GO:0004185">
    <property type="term" value="F:serine-type carboxypeptidase activity"/>
    <property type="evidence" value="ECO:0007669"/>
    <property type="project" value="InterPro"/>
</dbReference>
<proteinExistence type="inferred from homology"/>
<evidence type="ECO:0000313" key="3">
    <source>
        <dbReference type="EMBL" id="KXT51259.1"/>
    </source>
</evidence>
<dbReference type="Proteomes" id="UP000070319">
    <property type="component" value="Unassembled WGS sequence"/>
</dbReference>
<protein>
    <submittedName>
        <fullName evidence="3">D-alanyl-D-alanine carboxypeptidase/D-alanyl-D-alanine-endopeptidase</fullName>
    </submittedName>
</protein>
<dbReference type="SUPFAM" id="SSF56601">
    <property type="entry name" value="beta-lactamase/transpeptidase-like"/>
    <property type="match status" value="1"/>
</dbReference>
<dbReference type="InterPro" id="IPR012338">
    <property type="entry name" value="Beta-lactam/transpept-like"/>
</dbReference>
<dbReference type="PRINTS" id="PR00922">
    <property type="entry name" value="DADACBPTASE3"/>
</dbReference>
<organism evidence="3">
    <name type="scientific">Bacteroides intestinalis</name>
    <dbReference type="NCBI Taxonomy" id="329854"/>
    <lineage>
        <taxon>Bacteria</taxon>
        <taxon>Pseudomonadati</taxon>
        <taxon>Bacteroidota</taxon>
        <taxon>Bacteroidia</taxon>
        <taxon>Bacteroidales</taxon>
        <taxon>Bacteroidaceae</taxon>
        <taxon>Bacteroides</taxon>
    </lineage>
</organism>
<dbReference type="Gene3D" id="3.50.80.20">
    <property type="entry name" value="D-Ala-D-Ala carboxypeptidase C, peptidase S13"/>
    <property type="match status" value="1"/>
</dbReference>
<dbReference type="InterPro" id="IPR000667">
    <property type="entry name" value="Peptidase_S13"/>
</dbReference>
<accession>A0A139LIH6</accession>
<evidence type="ECO:0000313" key="4">
    <source>
        <dbReference type="Proteomes" id="UP000070319"/>
    </source>
</evidence>
<comment type="similarity">
    <text evidence="1">Belongs to the peptidase S13 family.</text>
</comment>
<sequence>MHMKKYLLSLTLSLLFIPIVLWGQNTSAKSLSSRLDTLIKYQLPAGSNVGISVYDLTTGKSLYTYQSDKLSRPASTMKLLTTITALARPDADEPFKTEVWYQGVIERDTLKGDIYVVGGYDPEFDDEALDSLVNTVSRFPFSVIAGNVYGDVSMKDSIYWGSGWAWDDTPASYQPYLSPLMLNKGLVTVTASPGEKGEMANIECVPASSYYTVTNETQSRTPSAGRFGVSRDWLQNGNNVIIKGNVESKRIGTVNIYSSQDFFMHTFLERLRAKGIQCPAGYAFNELQKDSLSVQMALFETSTQDVVNQIMKESDNLNAQALLCRLGAQATGKKRISDEDGLSAIRKQIKALGGDADSYKLADGCGLSNYNYISPDLLVSFLKFAYSRTDVFQKLYKALPIGGVDGTLKYRMQRGTPSHKNVHAKTGSFTAINCLAGYLRAANGHEVAFAIMNQNVLSGAKARAFQDAVCDEVIK</sequence>
<dbReference type="PANTHER" id="PTHR30023">
    <property type="entry name" value="D-ALANYL-D-ALANINE CARBOXYPEPTIDASE"/>
    <property type="match status" value="1"/>
</dbReference>